<feature type="transmembrane region" description="Helical" evidence="8">
    <location>
        <begin position="7"/>
        <end position="29"/>
    </location>
</feature>
<keyword evidence="5 8" id="KW-0472">Membrane</keyword>
<evidence type="ECO:0000256" key="8">
    <source>
        <dbReference type="SAM" id="Phobius"/>
    </source>
</evidence>
<dbReference type="InterPro" id="IPR001107">
    <property type="entry name" value="Band_7"/>
</dbReference>
<protein>
    <submittedName>
        <fullName evidence="10">Inner membrane protein YqiK</fullName>
    </submittedName>
</protein>
<feature type="compositionally biased region" description="Basic and acidic residues" evidence="7">
    <location>
        <begin position="387"/>
        <end position="400"/>
    </location>
</feature>
<feature type="compositionally biased region" description="Polar residues" evidence="7">
    <location>
        <begin position="585"/>
        <end position="600"/>
    </location>
</feature>
<comment type="caution">
    <text evidence="10">The sequence shown here is derived from an EMBL/GenBank/DDBJ whole genome shotgun (WGS) entry which is preliminary data.</text>
</comment>
<comment type="subcellular location">
    <subcellularLocation>
        <location evidence="2">Cell membrane</location>
    </subcellularLocation>
    <subcellularLocation>
        <location evidence="1">Membrane</location>
        <topology evidence="1">Single-pass membrane protein</topology>
    </subcellularLocation>
</comment>
<feature type="compositionally biased region" description="Low complexity" evidence="7">
    <location>
        <begin position="543"/>
        <end position="558"/>
    </location>
</feature>
<dbReference type="InterPro" id="IPR031905">
    <property type="entry name" value="Flotillin_C"/>
</dbReference>
<dbReference type="Gene3D" id="3.30.479.30">
    <property type="entry name" value="Band 7 domain"/>
    <property type="match status" value="1"/>
</dbReference>
<keyword evidence="4" id="KW-1003">Cell membrane</keyword>
<dbReference type="InterPro" id="IPR036013">
    <property type="entry name" value="Band_7/SPFH_dom_sf"/>
</dbReference>
<dbReference type="PANTHER" id="PTHR13806:SF31">
    <property type="entry name" value="FLOTILLIN-LIKE PROTEIN 1-RELATED"/>
    <property type="match status" value="1"/>
</dbReference>
<organism evidence="10 11">
    <name type="scientific">Alteripontixanthobacter maritimus</name>
    <dbReference type="NCBI Taxonomy" id="2161824"/>
    <lineage>
        <taxon>Bacteria</taxon>
        <taxon>Pseudomonadati</taxon>
        <taxon>Pseudomonadota</taxon>
        <taxon>Alphaproteobacteria</taxon>
        <taxon>Sphingomonadales</taxon>
        <taxon>Erythrobacteraceae</taxon>
        <taxon>Alteripontixanthobacter</taxon>
    </lineage>
</organism>
<dbReference type="Pfam" id="PF15975">
    <property type="entry name" value="Flot"/>
    <property type="match status" value="1"/>
</dbReference>
<evidence type="ECO:0000256" key="2">
    <source>
        <dbReference type="ARBA" id="ARBA00004236"/>
    </source>
</evidence>
<dbReference type="CDD" id="cd03399">
    <property type="entry name" value="SPFH_flotillin"/>
    <property type="match status" value="1"/>
</dbReference>
<evidence type="ECO:0000256" key="1">
    <source>
        <dbReference type="ARBA" id="ARBA00004167"/>
    </source>
</evidence>
<evidence type="ECO:0000313" key="11">
    <source>
        <dbReference type="Proteomes" id="UP000253727"/>
    </source>
</evidence>
<dbReference type="InterPro" id="IPR027705">
    <property type="entry name" value="Flotillin_fam"/>
</dbReference>
<evidence type="ECO:0000256" key="4">
    <source>
        <dbReference type="ARBA" id="ARBA00022475"/>
    </source>
</evidence>
<dbReference type="GO" id="GO:0005886">
    <property type="term" value="C:plasma membrane"/>
    <property type="evidence" value="ECO:0007669"/>
    <property type="project" value="UniProtKB-SubCell"/>
</dbReference>
<evidence type="ECO:0000256" key="3">
    <source>
        <dbReference type="ARBA" id="ARBA00007161"/>
    </source>
</evidence>
<dbReference type="SMART" id="SM00244">
    <property type="entry name" value="PHB"/>
    <property type="match status" value="1"/>
</dbReference>
<comment type="similarity">
    <text evidence="3">Belongs to the band 7/mec-2 family. Flotillin subfamily.</text>
</comment>
<feature type="compositionally biased region" description="Polar residues" evidence="7">
    <location>
        <begin position="561"/>
        <end position="573"/>
    </location>
</feature>
<feature type="compositionally biased region" description="Basic and acidic residues" evidence="7">
    <location>
        <begin position="574"/>
        <end position="584"/>
    </location>
</feature>
<feature type="region of interest" description="Disordered" evidence="7">
    <location>
        <begin position="542"/>
        <end position="619"/>
    </location>
</feature>
<dbReference type="Proteomes" id="UP000253727">
    <property type="component" value="Unassembled WGS sequence"/>
</dbReference>
<evidence type="ECO:0000259" key="9">
    <source>
        <dbReference type="SMART" id="SM00244"/>
    </source>
</evidence>
<gene>
    <name evidence="10" type="ORF">HME9302_02495</name>
</gene>
<evidence type="ECO:0000313" key="10">
    <source>
        <dbReference type="EMBL" id="RDC61274.1"/>
    </source>
</evidence>
<keyword evidence="8" id="KW-0812">Transmembrane</keyword>
<dbReference type="EMBL" id="QBKA01000002">
    <property type="protein sequence ID" value="RDC61274.1"/>
    <property type="molecule type" value="Genomic_DNA"/>
</dbReference>
<dbReference type="AlphaFoldDB" id="A0A369Q988"/>
<feature type="region of interest" description="Disordered" evidence="7">
    <location>
        <begin position="483"/>
        <end position="502"/>
    </location>
</feature>
<reference evidence="10 11" key="1">
    <citation type="submission" date="2018-04" db="EMBL/GenBank/DDBJ databases">
        <title>Altererythrobacter sp. HME9302 genome sequencing and assembly.</title>
        <authorList>
            <person name="Kang H."/>
            <person name="Kim H."/>
            <person name="Joh K."/>
        </authorList>
    </citation>
    <scope>NUCLEOTIDE SEQUENCE [LARGE SCALE GENOMIC DNA]</scope>
    <source>
        <strain evidence="10 11">HME9302</strain>
    </source>
</reference>
<evidence type="ECO:0000256" key="6">
    <source>
        <dbReference type="SAM" id="Coils"/>
    </source>
</evidence>
<proteinExistence type="inferred from homology"/>
<evidence type="ECO:0000256" key="7">
    <source>
        <dbReference type="SAM" id="MobiDB-lite"/>
    </source>
</evidence>
<sequence length="619" mass="67115">MENLIELAVMAGSVLAVLLIIAFVITRLYRRATKEVAFVRTGFRGEQVVMNGGALVLPVLHETMPVNMNTVRLAVERKNADALITLDRLRIDVKAEFYVRVRPDAGAIAMAAQTLGLRTMEPEALKDLVEGKFVDALRSVAAGMTMNQLHEQRADFVQKVQQVSSSDLAMNGLELESVSLTGLDQTSIEHFNANNAFDAEGLTKLTEQIELRKKARNDIEQDTRVQMETKNLEADQKSFEIGRDQEYARLEQEREVEVRRAGQTAEIAREQAERNREADAARIEAKKQVDAQQIEADRLVEEARIDQTRALEIARQEQQIAVQNKSREESQAKAQADEARASAVAAEEGVKTARETEVADRDKRIELIEAAKAAERDAIHVRVEAEAEKDAASNRAEAQRLEAQGEAEAEKLRADAARVRFEVEAAGQKAVNEAANILSNDQISLKTKLALLEVMPDLVRESAKPMEAIDSIKIVQVDGLTQNGGSGRGSGDGSNGSGSGSGNLAGDAVSAALAYRAQAPVLDGLMKELGLDGSSLSKLVEGASEAEAQATPAASRPALTQPASKSASQSGSQPEHKTDSEQQDRGSQGKQRQDSQPQDSGSKRRLPKASPDDTSSSHS</sequence>
<feature type="region of interest" description="Disordered" evidence="7">
    <location>
        <begin position="387"/>
        <end position="406"/>
    </location>
</feature>
<evidence type="ECO:0000256" key="5">
    <source>
        <dbReference type="ARBA" id="ARBA00023136"/>
    </source>
</evidence>
<feature type="domain" description="Band 7" evidence="9">
    <location>
        <begin position="26"/>
        <end position="195"/>
    </location>
</feature>
<dbReference type="SUPFAM" id="SSF117892">
    <property type="entry name" value="Band 7/SPFH domain"/>
    <property type="match status" value="1"/>
</dbReference>
<keyword evidence="6" id="KW-0175">Coiled coil</keyword>
<keyword evidence="8" id="KW-1133">Transmembrane helix</keyword>
<dbReference type="PANTHER" id="PTHR13806">
    <property type="entry name" value="FLOTILLIN-RELATED"/>
    <property type="match status" value="1"/>
</dbReference>
<dbReference type="Pfam" id="PF01145">
    <property type="entry name" value="Band_7"/>
    <property type="match status" value="1"/>
</dbReference>
<name>A0A369Q988_9SPHN</name>
<accession>A0A369Q988</accession>
<feature type="coiled-coil region" evidence="6">
    <location>
        <begin position="282"/>
        <end position="342"/>
    </location>
</feature>
<keyword evidence="11" id="KW-1185">Reference proteome</keyword>